<evidence type="ECO:0000313" key="1">
    <source>
        <dbReference type="EMBL" id="GEL81727.1"/>
    </source>
</evidence>
<keyword evidence="2" id="KW-1185">Reference proteome</keyword>
<dbReference type="EMBL" id="BJWA01000034">
    <property type="protein sequence ID" value="GEL81727.1"/>
    <property type="molecule type" value="Genomic_DNA"/>
</dbReference>
<protein>
    <submittedName>
        <fullName evidence="1">Minor capsid protein, phage associated</fullName>
    </submittedName>
</protein>
<reference evidence="1 2" key="1">
    <citation type="submission" date="2019-07" db="EMBL/GenBank/DDBJ databases">
        <title>Whole genome shotgun sequence of Enterococcus mundtii NBRC 100490.</title>
        <authorList>
            <person name="Hosoyama A."/>
            <person name="Uohara A."/>
            <person name="Ohji S."/>
            <person name="Ichikawa N."/>
        </authorList>
    </citation>
    <scope>NUCLEOTIDE SEQUENCE [LARGE SCALE GENOMIC DNA]</scope>
    <source>
        <strain evidence="1 2">NBRC 100490</strain>
    </source>
</reference>
<evidence type="ECO:0000313" key="2">
    <source>
        <dbReference type="Proteomes" id="UP000321175"/>
    </source>
</evidence>
<comment type="caution">
    <text evidence="1">The sequence shown here is derived from an EMBL/GenBank/DDBJ whole genome shotgun (WGS) entry which is preliminary data.</text>
</comment>
<sequence>MDFIDRIKDKINSIPDIPIKIKKGYLSAVESLVIYPLPGGQVLTEYYNGVKDEQLNYEIAMKSQDGSKIEQTLWLISDSLERISEITSSDGSFEFNDLTITSKPFINDADEQGWFVFLLDFQTKLTTFEGENK</sequence>
<dbReference type="GeneID" id="60998665"/>
<dbReference type="InterPro" id="IPR024411">
    <property type="entry name" value="Tail_terminator_phage"/>
</dbReference>
<name>A0ABQ0VG96_ENTMU</name>
<dbReference type="RefSeq" id="WP_071867966.1">
    <property type="nucleotide sequence ID" value="NZ_BJWA01000034.1"/>
</dbReference>
<accession>A0ABQ0VG96</accession>
<dbReference type="Pfam" id="PF12691">
    <property type="entry name" value="Phage_tail_terminator_6"/>
    <property type="match status" value="1"/>
</dbReference>
<dbReference type="Proteomes" id="UP000321175">
    <property type="component" value="Unassembled WGS sequence"/>
</dbReference>
<gene>
    <name evidence="1" type="ORF">EMU01_28710</name>
</gene>
<organism evidence="1 2">
    <name type="scientific">Enterococcus mundtii</name>
    <dbReference type="NCBI Taxonomy" id="53346"/>
    <lineage>
        <taxon>Bacteria</taxon>
        <taxon>Bacillati</taxon>
        <taxon>Bacillota</taxon>
        <taxon>Bacilli</taxon>
        <taxon>Lactobacillales</taxon>
        <taxon>Enterococcaceae</taxon>
        <taxon>Enterococcus</taxon>
    </lineage>
</organism>
<proteinExistence type="predicted"/>